<dbReference type="EMBL" id="FOXX01000002">
    <property type="protein sequence ID" value="SFQ39645.1"/>
    <property type="molecule type" value="Genomic_DNA"/>
</dbReference>
<feature type="domain" description="Na+/H+ antiporter NhaC-like C-terminal" evidence="10">
    <location>
        <begin position="36"/>
        <end position="211"/>
    </location>
</feature>
<evidence type="ECO:0000313" key="12">
    <source>
        <dbReference type="Proteomes" id="UP000182762"/>
    </source>
</evidence>
<proteinExistence type="inferred from homology"/>
<keyword evidence="6 9" id="KW-1133">Transmembrane helix</keyword>
<name>A0A1I5Y602_9BACI</name>
<feature type="transmembrane region" description="Helical" evidence="9">
    <location>
        <begin position="279"/>
        <end position="299"/>
    </location>
</feature>
<protein>
    <submittedName>
        <fullName evidence="11">Methionine transporter, NhaC family</fullName>
    </submittedName>
</protein>
<feature type="transmembrane region" description="Helical" evidence="9">
    <location>
        <begin position="72"/>
        <end position="90"/>
    </location>
</feature>
<feature type="transmembrane region" description="Helical" evidence="9">
    <location>
        <begin position="35"/>
        <end position="51"/>
    </location>
</feature>
<dbReference type="GeneID" id="93709992"/>
<comment type="caution">
    <text evidence="11">The sequence shown here is derived from an EMBL/GenBank/DDBJ whole genome shotgun (WGS) entry which is preliminary data.</text>
</comment>
<keyword evidence="7 9" id="KW-0472">Membrane</keyword>
<dbReference type="InterPro" id="IPR018461">
    <property type="entry name" value="Na/H_Antiport_NhaC-like_C"/>
</dbReference>
<dbReference type="InterPro" id="IPR052180">
    <property type="entry name" value="NhaC_Na-H+_Antiporter"/>
</dbReference>
<evidence type="ECO:0000256" key="5">
    <source>
        <dbReference type="ARBA" id="ARBA00022692"/>
    </source>
</evidence>
<gene>
    <name evidence="11" type="ORF">SAMN02745910_01267</name>
</gene>
<evidence type="ECO:0000256" key="6">
    <source>
        <dbReference type="ARBA" id="ARBA00022989"/>
    </source>
</evidence>
<dbReference type="Pfam" id="PF03553">
    <property type="entry name" value="Na_H_antiporter"/>
    <property type="match status" value="2"/>
</dbReference>
<evidence type="ECO:0000256" key="7">
    <source>
        <dbReference type="ARBA" id="ARBA00023136"/>
    </source>
</evidence>
<keyword evidence="12" id="KW-1185">Reference proteome</keyword>
<feature type="transmembrane region" description="Helical" evidence="9">
    <location>
        <begin position="366"/>
        <end position="384"/>
    </location>
</feature>
<sequence>MKNSRGNPLALLPLVVFLGLFLGSGIITGDFYKLPVLVAILIASIVAFLFNRKESLTDKVERFSKGAGNSDIIVMVLIFILAGAFSQAAQEMGAVDATVNMALSILPANLILAGLFVIGAFLSLAMGTSVGTIAALGPIGVGISSQTDISLALVMATVVGGAMFGDNLSFISDTTIASVRTQQTKMKDKFKTNFFIVLPAAIVTIIVLTVMTLGNHTSIGEHNFEFIKVLPYLAVLIAALLGVNVLAVLTGGIIITGIIGMLTSSYNLVEYFSAIKDGILGMSELVILSMLIGGMVEVIKYNGGIHYLLHVLTKNISSKKGAEFGIAALVGLTNISTANNTIAILFAGPLARNVADQYGIDRRKSASILDIFACFVQGLIPYGAQMLAAAQFASLSPVEILPYAYYPFLIAVCGIIAIVIGYPRFSSKGKEVGE</sequence>
<reference evidence="11 12" key="1">
    <citation type="submission" date="2016-10" db="EMBL/GenBank/DDBJ databases">
        <authorList>
            <person name="Varghese N."/>
            <person name="Submissions S."/>
        </authorList>
    </citation>
    <scope>NUCLEOTIDE SEQUENCE [LARGE SCALE GENOMIC DNA]</scope>
    <source>
        <strain evidence="11 12">DSM 13796</strain>
    </source>
</reference>
<feature type="transmembrane region" description="Helical" evidence="9">
    <location>
        <begin position="404"/>
        <end position="422"/>
    </location>
</feature>
<evidence type="ECO:0000259" key="10">
    <source>
        <dbReference type="Pfam" id="PF03553"/>
    </source>
</evidence>
<feature type="domain" description="Na+/H+ antiporter NhaC-like C-terminal" evidence="10">
    <location>
        <begin position="238"/>
        <end position="422"/>
    </location>
</feature>
<dbReference type="PANTHER" id="PTHR33451:SF5">
    <property type="entry name" value="NA+_H+ ANTIPORTER"/>
    <property type="match status" value="1"/>
</dbReference>
<feature type="transmembrane region" description="Helical" evidence="9">
    <location>
        <begin position="192"/>
        <end position="211"/>
    </location>
</feature>
<accession>A0A1I5Y602</accession>
<feature type="transmembrane region" description="Helical" evidence="9">
    <location>
        <begin position="110"/>
        <end position="137"/>
    </location>
</feature>
<evidence type="ECO:0000313" key="11">
    <source>
        <dbReference type="EMBL" id="SFQ39645.1"/>
    </source>
</evidence>
<dbReference type="PANTHER" id="PTHR33451">
    <property type="entry name" value="MALATE-2H(+)/NA(+)-LACTATE ANTIPORTER"/>
    <property type="match status" value="1"/>
</dbReference>
<organism evidence="11 12">
    <name type="scientific">Priestia endophytica DSM 13796</name>
    <dbReference type="NCBI Taxonomy" id="1121089"/>
    <lineage>
        <taxon>Bacteria</taxon>
        <taxon>Bacillati</taxon>
        <taxon>Bacillota</taxon>
        <taxon>Bacilli</taxon>
        <taxon>Bacillales</taxon>
        <taxon>Bacillaceae</taxon>
        <taxon>Priestia</taxon>
    </lineage>
</organism>
<feature type="transmembrane region" description="Helical" evidence="9">
    <location>
        <begin position="232"/>
        <end position="259"/>
    </location>
</feature>
<keyword evidence="4" id="KW-1003">Cell membrane</keyword>
<keyword evidence="5 9" id="KW-0812">Transmembrane</keyword>
<keyword evidence="2" id="KW-0813">Transport</keyword>
<evidence type="ECO:0000256" key="9">
    <source>
        <dbReference type="SAM" id="Phobius"/>
    </source>
</evidence>
<comment type="similarity">
    <text evidence="8">Belongs to the NhaC Na(+)/H(+) (TC 2.A.35) antiporter family.</text>
</comment>
<evidence type="ECO:0000256" key="1">
    <source>
        <dbReference type="ARBA" id="ARBA00004651"/>
    </source>
</evidence>
<evidence type="ECO:0000256" key="2">
    <source>
        <dbReference type="ARBA" id="ARBA00022448"/>
    </source>
</evidence>
<keyword evidence="3" id="KW-0050">Antiport</keyword>
<feature type="transmembrane region" description="Helical" evidence="9">
    <location>
        <begin position="149"/>
        <end position="172"/>
    </location>
</feature>
<dbReference type="RefSeq" id="WP_061803693.1">
    <property type="nucleotide sequence ID" value="NZ_FOXX01000002.1"/>
</dbReference>
<comment type="subcellular location">
    <subcellularLocation>
        <location evidence="1">Cell membrane</location>
        <topology evidence="1">Multi-pass membrane protein</topology>
    </subcellularLocation>
</comment>
<evidence type="ECO:0000256" key="3">
    <source>
        <dbReference type="ARBA" id="ARBA00022449"/>
    </source>
</evidence>
<dbReference type="Proteomes" id="UP000182762">
    <property type="component" value="Unassembled WGS sequence"/>
</dbReference>
<evidence type="ECO:0000256" key="4">
    <source>
        <dbReference type="ARBA" id="ARBA00022475"/>
    </source>
</evidence>
<evidence type="ECO:0000256" key="8">
    <source>
        <dbReference type="ARBA" id="ARBA00038435"/>
    </source>
</evidence>